<dbReference type="UniPathway" id="UPA00028">
    <property type="reaction ID" value="UER00002"/>
</dbReference>
<dbReference type="SUPFAM" id="SSF50692">
    <property type="entry name" value="ADC-like"/>
    <property type="match status" value="1"/>
</dbReference>
<feature type="modified residue" description="Pyruvic acid (Ser)" evidence="9 12">
    <location>
        <position position="25"/>
    </location>
</feature>
<evidence type="ECO:0000256" key="1">
    <source>
        <dbReference type="ARBA" id="ARBA00022490"/>
    </source>
</evidence>
<evidence type="ECO:0000313" key="15">
    <source>
        <dbReference type="Proteomes" id="UP000005387"/>
    </source>
</evidence>
<dbReference type="NCBIfam" id="TIGR00223">
    <property type="entry name" value="panD"/>
    <property type="match status" value="1"/>
</dbReference>
<keyword evidence="3 9" id="KW-0210">Decarboxylase</keyword>
<dbReference type="GO" id="GO:0004068">
    <property type="term" value="F:aspartate 1-decarboxylase activity"/>
    <property type="evidence" value="ECO:0007669"/>
    <property type="project" value="UniProtKB-UniRule"/>
</dbReference>
<dbReference type="STRING" id="717606.PaecuDRAFT_3235"/>
<keyword evidence="5 9" id="KW-0865">Zymogen</keyword>
<evidence type="ECO:0000256" key="4">
    <source>
        <dbReference type="ARBA" id="ARBA00022813"/>
    </source>
</evidence>
<dbReference type="GO" id="GO:0015940">
    <property type="term" value="P:pantothenate biosynthetic process"/>
    <property type="evidence" value="ECO:0007669"/>
    <property type="project" value="UniProtKB-UniRule"/>
</dbReference>
<evidence type="ECO:0000256" key="9">
    <source>
        <dbReference type="HAMAP-Rule" id="MF_00446"/>
    </source>
</evidence>
<comment type="function">
    <text evidence="9">Catalyzes the pyruvoyl-dependent decarboxylation of aspartate to produce beta-alanine.</text>
</comment>
<keyword evidence="7 9" id="KW-0704">Schiff base</keyword>
<evidence type="ECO:0000256" key="5">
    <source>
        <dbReference type="ARBA" id="ARBA00023145"/>
    </source>
</evidence>
<dbReference type="EMBL" id="AEDD01000009">
    <property type="protein sequence ID" value="EFM09732.1"/>
    <property type="molecule type" value="Genomic_DNA"/>
</dbReference>
<keyword evidence="4 9" id="KW-0068">Autocatalytic cleavage</keyword>
<dbReference type="Proteomes" id="UP000005387">
    <property type="component" value="Unassembled WGS sequence"/>
</dbReference>
<keyword evidence="1 9" id="KW-0963">Cytoplasm</keyword>
<dbReference type="Gene3D" id="2.40.40.20">
    <property type="match status" value="1"/>
</dbReference>
<dbReference type="RefSeq" id="WP_006039223.1">
    <property type="nucleotide sequence ID" value="NZ_AEDD01000009.1"/>
</dbReference>
<keyword evidence="8 9" id="KW-0670">Pyruvate</keyword>
<comment type="similarity">
    <text evidence="9">Belongs to the PanD family.</text>
</comment>
<feature type="chain" id="PRO_5014006610" description="Aspartate 1-decarboxylase alpha chain" evidence="9 13">
    <location>
        <begin position="25"/>
        <end position="127"/>
    </location>
</feature>
<dbReference type="OrthoDB" id="9803983at2"/>
<keyword evidence="6 9" id="KW-0456">Lyase</keyword>
<dbReference type="eggNOG" id="COG0853">
    <property type="taxonomic scope" value="Bacteria"/>
</dbReference>
<evidence type="ECO:0000256" key="13">
    <source>
        <dbReference type="PIRSR" id="PIRSR006246-5"/>
    </source>
</evidence>
<dbReference type="PIRSF" id="PIRSF006246">
    <property type="entry name" value="Asp_decarbox"/>
    <property type="match status" value="1"/>
</dbReference>
<evidence type="ECO:0000256" key="6">
    <source>
        <dbReference type="ARBA" id="ARBA00023239"/>
    </source>
</evidence>
<dbReference type="Pfam" id="PF02261">
    <property type="entry name" value="Asp_decarbox"/>
    <property type="match status" value="1"/>
</dbReference>
<keyword evidence="2 9" id="KW-0566">Pantothenate biosynthesis</keyword>
<gene>
    <name evidence="9" type="primary">panD</name>
    <name evidence="14" type="ORF">PaecuDRAFT_3235</name>
</gene>
<evidence type="ECO:0000313" key="14">
    <source>
        <dbReference type="EMBL" id="EFM09732.1"/>
    </source>
</evidence>
<evidence type="ECO:0000256" key="12">
    <source>
        <dbReference type="PIRSR" id="PIRSR006246-3"/>
    </source>
</evidence>
<dbReference type="GO" id="GO:0005829">
    <property type="term" value="C:cytosol"/>
    <property type="evidence" value="ECO:0007669"/>
    <property type="project" value="TreeGrafter"/>
</dbReference>
<evidence type="ECO:0000256" key="10">
    <source>
        <dbReference type="PIRSR" id="PIRSR006246-1"/>
    </source>
</evidence>
<feature type="binding site" evidence="9 11">
    <location>
        <begin position="73"/>
        <end position="75"/>
    </location>
    <ligand>
        <name>substrate</name>
    </ligand>
</feature>
<organism evidence="14 15">
    <name type="scientific">Paenibacillus curdlanolyticus YK9</name>
    <dbReference type="NCBI Taxonomy" id="717606"/>
    <lineage>
        <taxon>Bacteria</taxon>
        <taxon>Bacillati</taxon>
        <taxon>Bacillota</taxon>
        <taxon>Bacilli</taxon>
        <taxon>Bacillales</taxon>
        <taxon>Paenibacillaceae</taxon>
        <taxon>Paenibacillus</taxon>
    </lineage>
</organism>
<evidence type="ECO:0000256" key="11">
    <source>
        <dbReference type="PIRSR" id="PIRSR006246-2"/>
    </source>
</evidence>
<dbReference type="CDD" id="cd06919">
    <property type="entry name" value="Asp_decarbox"/>
    <property type="match status" value="1"/>
</dbReference>
<evidence type="ECO:0000256" key="3">
    <source>
        <dbReference type="ARBA" id="ARBA00022793"/>
    </source>
</evidence>
<name>E0IC46_9BACL</name>
<feature type="chain" id="PRO_5014006612" description="Aspartate 1-decarboxylase beta chain" evidence="9 13">
    <location>
        <begin position="1"/>
        <end position="24"/>
    </location>
</feature>
<comment type="PTM">
    <text evidence="9 12">Is synthesized initially as an inactive proenzyme, which is activated by self-cleavage at a specific serine bond to produce a beta-subunit with a hydroxyl group at its C-terminus and an alpha-subunit with a pyruvoyl group at its N-terminus.</text>
</comment>
<comment type="subcellular location">
    <subcellularLocation>
        <location evidence="9">Cytoplasm</location>
    </subcellularLocation>
</comment>
<proteinExistence type="inferred from homology"/>
<comment type="pathway">
    <text evidence="9">Cofactor biosynthesis; (R)-pantothenate biosynthesis; beta-alanine from L-aspartate: step 1/1.</text>
</comment>
<feature type="active site" description="Schiff-base intermediate with substrate; via pyruvic acid" evidence="9 10">
    <location>
        <position position="25"/>
    </location>
</feature>
<comment type="cofactor">
    <cofactor evidence="9 10">
        <name>pyruvate</name>
        <dbReference type="ChEBI" id="CHEBI:15361"/>
    </cofactor>
    <text evidence="9 10">Binds 1 pyruvoyl group covalently per subunit.</text>
</comment>
<dbReference type="InterPro" id="IPR003190">
    <property type="entry name" value="Asp_decarbox"/>
</dbReference>
<keyword evidence="15" id="KW-1185">Reference proteome</keyword>
<feature type="binding site" evidence="9 11">
    <location>
        <position position="57"/>
    </location>
    <ligand>
        <name>substrate</name>
    </ligand>
</feature>
<dbReference type="EC" id="4.1.1.11" evidence="9"/>
<protein>
    <recommendedName>
        <fullName evidence="9">Aspartate 1-decarboxylase</fullName>
        <ecNumber evidence="9">4.1.1.11</ecNumber>
    </recommendedName>
    <alternativeName>
        <fullName evidence="9">Aspartate alpha-decarboxylase</fullName>
    </alternativeName>
    <component>
        <recommendedName>
            <fullName evidence="9">Aspartate 1-decarboxylase beta chain</fullName>
        </recommendedName>
    </component>
    <component>
        <recommendedName>
            <fullName evidence="9">Aspartate 1-decarboxylase alpha chain</fullName>
        </recommendedName>
    </component>
</protein>
<dbReference type="AlphaFoldDB" id="E0IC46"/>
<comment type="catalytic activity">
    <reaction evidence="9">
        <text>L-aspartate + H(+) = beta-alanine + CO2</text>
        <dbReference type="Rhea" id="RHEA:19497"/>
        <dbReference type="ChEBI" id="CHEBI:15378"/>
        <dbReference type="ChEBI" id="CHEBI:16526"/>
        <dbReference type="ChEBI" id="CHEBI:29991"/>
        <dbReference type="ChEBI" id="CHEBI:57966"/>
        <dbReference type="EC" id="4.1.1.11"/>
    </reaction>
</comment>
<evidence type="ECO:0000256" key="8">
    <source>
        <dbReference type="ARBA" id="ARBA00023317"/>
    </source>
</evidence>
<dbReference type="PANTHER" id="PTHR21012:SF0">
    <property type="entry name" value="ASPARTATE 1-DECARBOXYLASE"/>
    <property type="match status" value="1"/>
</dbReference>
<dbReference type="HAMAP" id="MF_00446">
    <property type="entry name" value="PanD"/>
    <property type="match status" value="1"/>
</dbReference>
<dbReference type="PANTHER" id="PTHR21012">
    <property type="entry name" value="ASPARTATE 1-DECARBOXYLASE"/>
    <property type="match status" value="1"/>
</dbReference>
<evidence type="ECO:0000256" key="2">
    <source>
        <dbReference type="ARBA" id="ARBA00022655"/>
    </source>
</evidence>
<sequence length="127" mass="14165">MFRTMMKAKLHRATVTEANLHYVGSITIDEDLMDAADIWANEKVQIVNNNNGARLETYVIKGPRGSGVICLNGAAARLVQPGDQVIIISYAAMSEEEAREYKPRIVILDEKNRPLESLTEEIHSVII</sequence>
<dbReference type="InterPro" id="IPR009010">
    <property type="entry name" value="Asp_de-COase-like_dom_sf"/>
</dbReference>
<reference evidence="14 15" key="1">
    <citation type="submission" date="2010-07" db="EMBL/GenBank/DDBJ databases">
        <title>The draft genome of Paenibacillus curdlanolyticus YK9.</title>
        <authorList>
            <consortium name="US DOE Joint Genome Institute (JGI-PGF)"/>
            <person name="Lucas S."/>
            <person name="Copeland A."/>
            <person name="Lapidus A."/>
            <person name="Cheng J.-F."/>
            <person name="Bruce D."/>
            <person name="Goodwin L."/>
            <person name="Pitluck S."/>
            <person name="Land M.L."/>
            <person name="Hauser L."/>
            <person name="Chang Y.-J."/>
            <person name="Jeffries C."/>
            <person name="Anderson I.J."/>
            <person name="Johnson E."/>
            <person name="Loganathan U."/>
            <person name="Mulhopadhyay B."/>
            <person name="Kyrpides N."/>
            <person name="Woyke T.J."/>
        </authorList>
    </citation>
    <scope>NUCLEOTIDE SEQUENCE [LARGE SCALE GENOMIC DNA]</scope>
    <source>
        <strain evidence="14 15">YK9</strain>
    </source>
</reference>
<dbReference type="GO" id="GO:0006523">
    <property type="term" value="P:alanine biosynthetic process"/>
    <property type="evidence" value="ECO:0007669"/>
    <property type="project" value="InterPro"/>
</dbReference>
<feature type="active site" description="Proton donor" evidence="9 10">
    <location>
        <position position="58"/>
    </location>
</feature>
<evidence type="ECO:0000256" key="7">
    <source>
        <dbReference type="ARBA" id="ARBA00023270"/>
    </source>
</evidence>
<comment type="subunit">
    <text evidence="9">Heterooctamer of four alpha and four beta subunits.</text>
</comment>
<accession>E0IC46</accession>